<evidence type="ECO:0000259" key="2">
    <source>
        <dbReference type="Pfam" id="PF24883"/>
    </source>
</evidence>
<gene>
    <name evidence="3" type="ORF">CONPUDRAFT_31930</name>
</gene>
<accession>A0A5M3MIY3</accession>
<dbReference type="SUPFAM" id="SSF52540">
    <property type="entry name" value="P-loop containing nucleoside triphosphate hydrolases"/>
    <property type="match status" value="1"/>
</dbReference>
<evidence type="ECO:0000313" key="3">
    <source>
        <dbReference type="EMBL" id="EIW78996.1"/>
    </source>
</evidence>
<feature type="non-terminal residue" evidence="3">
    <location>
        <position position="1"/>
    </location>
</feature>
<dbReference type="Pfam" id="PF24883">
    <property type="entry name" value="NPHP3_N"/>
    <property type="match status" value="1"/>
</dbReference>
<dbReference type="OrthoDB" id="5106486at2759"/>
<dbReference type="GeneID" id="19206718"/>
<dbReference type="AlphaFoldDB" id="A0A5M3MIY3"/>
<name>A0A5M3MIY3_CONPW</name>
<dbReference type="KEGG" id="cput:CONPUDRAFT_31930"/>
<organism evidence="3 4">
    <name type="scientific">Coniophora puteana (strain RWD-64-598)</name>
    <name type="common">Brown rot fungus</name>
    <dbReference type="NCBI Taxonomy" id="741705"/>
    <lineage>
        <taxon>Eukaryota</taxon>
        <taxon>Fungi</taxon>
        <taxon>Dikarya</taxon>
        <taxon>Basidiomycota</taxon>
        <taxon>Agaricomycotina</taxon>
        <taxon>Agaricomycetes</taxon>
        <taxon>Agaricomycetidae</taxon>
        <taxon>Boletales</taxon>
        <taxon>Coniophorineae</taxon>
        <taxon>Coniophoraceae</taxon>
        <taxon>Coniophora</taxon>
    </lineage>
</organism>
<sequence>RFSDDGIWHMLSQKIALGATYDSPMRQPRSSCYSGTRLEATQALKASLTGVDRKIVWLVGGSGTGKSTIAFSLAEHFNEQKKLAATFFFSQ</sequence>
<keyword evidence="4" id="KW-1185">Reference proteome</keyword>
<dbReference type="EMBL" id="JH711581">
    <property type="protein sequence ID" value="EIW78996.1"/>
    <property type="molecule type" value="Genomic_DNA"/>
</dbReference>
<feature type="non-terminal residue" evidence="3">
    <location>
        <position position="91"/>
    </location>
</feature>
<comment type="caution">
    <text evidence="3">The sequence shown here is derived from an EMBL/GenBank/DDBJ whole genome shotgun (WGS) entry which is preliminary data.</text>
</comment>
<dbReference type="InterPro" id="IPR027417">
    <property type="entry name" value="P-loop_NTPase"/>
</dbReference>
<dbReference type="RefSeq" id="XP_007770402.1">
    <property type="nucleotide sequence ID" value="XM_007772212.1"/>
</dbReference>
<dbReference type="InterPro" id="IPR056884">
    <property type="entry name" value="NPHP3-like_N"/>
</dbReference>
<keyword evidence="1" id="KW-0677">Repeat</keyword>
<evidence type="ECO:0000256" key="1">
    <source>
        <dbReference type="ARBA" id="ARBA00022737"/>
    </source>
</evidence>
<dbReference type="Proteomes" id="UP000053558">
    <property type="component" value="Unassembled WGS sequence"/>
</dbReference>
<dbReference type="Gene3D" id="3.40.50.300">
    <property type="entry name" value="P-loop containing nucleotide triphosphate hydrolases"/>
    <property type="match status" value="1"/>
</dbReference>
<proteinExistence type="predicted"/>
<protein>
    <recommendedName>
        <fullName evidence="2">Nephrocystin 3-like N-terminal domain-containing protein</fullName>
    </recommendedName>
</protein>
<reference evidence="4" key="1">
    <citation type="journal article" date="2012" name="Science">
        <title>The Paleozoic origin of enzymatic lignin decomposition reconstructed from 31 fungal genomes.</title>
        <authorList>
            <person name="Floudas D."/>
            <person name="Binder M."/>
            <person name="Riley R."/>
            <person name="Barry K."/>
            <person name="Blanchette R.A."/>
            <person name="Henrissat B."/>
            <person name="Martinez A.T."/>
            <person name="Otillar R."/>
            <person name="Spatafora J.W."/>
            <person name="Yadav J.S."/>
            <person name="Aerts A."/>
            <person name="Benoit I."/>
            <person name="Boyd A."/>
            <person name="Carlson A."/>
            <person name="Copeland A."/>
            <person name="Coutinho P.M."/>
            <person name="de Vries R.P."/>
            <person name="Ferreira P."/>
            <person name="Findley K."/>
            <person name="Foster B."/>
            <person name="Gaskell J."/>
            <person name="Glotzer D."/>
            <person name="Gorecki P."/>
            <person name="Heitman J."/>
            <person name="Hesse C."/>
            <person name="Hori C."/>
            <person name="Igarashi K."/>
            <person name="Jurgens J.A."/>
            <person name="Kallen N."/>
            <person name="Kersten P."/>
            <person name="Kohler A."/>
            <person name="Kuees U."/>
            <person name="Kumar T.K.A."/>
            <person name="Kuo A."/>
            <person name="LaButti K."/>
            <person name="Larrondo L.F."/>
            <person name="Lindquist E."/>
            <person name="Ling A."/>
            <person name="Lombard V."/>
            <person name="Lucas S."/>
            <person name="Lundell T."/>
            <person name="Martin R."/>
            <person name="McLaughlin D.J."/>
            <person name="Morgenstern I."/>
            <person name="Morin E."/>
            <person name="Murat C."/>
            <person name="Nagy L.G."/>
            <person name="Nolan M."/>
            <person name="Ohm R.A."/>
            <person name="Patyshakuliyeva A."/>
            <person name="Rokas A."/>
            <person name="Ruiz-Duenas F.J."/>
            <person name="Sabat G."/>
            <person name="Salamov A."/>
            <person name="Samejima M."/>
            <person name="Schmutz J."/>
            <person name="Slot J.C."/>
            <person name="St John F."/>
            <person name="Stenlid J."/>
            <person name="Sun H."/>
            <person name="Sun S."/>
            <person name="Syed K."/>
            <person name="Tsang A."/>
            <person name="Wiebenga A."/>
            <person name="Young D."/>
            <person name="Pisabarro A."/>
            <person name="Eastwood D.C."/>
            <person name="Martin F."/>
            <person name="Cullen D."/>
            <person name="Grigoriev I.V."/>
            <person name="Hibbett D.S."/>
        </authorList>
    </citation>
    <scope>NUCLEOTIDE SEQUENCE [LARGE SCALE GENOMIC DNA]</scope>
    <source>
        <strain evidence="4">RWD-64-598 SS2</strain>
    </source>
</reference>
<feature type="domain" description="Nephrocystin 3-like N-terminal" evidence="2">
    <location>
        <begin position="45"/>
        <end position="90"/>
    </location>
</feature>
<evidence type="ECO:0000313" key="4">
    <source>
        <dbReference type="Proteomes" id="UP000053558"/>
    </source>
</evidence>